<evidence type="ECO:0000313" key="1">
    <source>
        <dbReference type="EMBL" id="CAG7581566.1"/>
    </source>
</evidence>
<organism evidence="1">
    <name type="scientific">uncultured marine phage</name>
    <dbReference type="NCBI Taxonomy" id="707152"/>
    <lineage>
        <taxon>Viruses</taxon>
        <taxon>environmental samples</taxon>
    </lineage>
</organism>
<reference evidence="1" key="1">
    <citation type="submission" date="2021-06" db="EMBL/GenBank/DDBJ databases">
        <authorList>
            <person name="Gannon L."/>
            <person name="Redgwell R T."/>
            <person name="Michniewski S."/>
            <person name="Harrison D C."/>
            <person name="Millard A."/>
        </authorList>
    </citation>
    <scope>NUCLEOTIDE SEQUENCE</scope>
</reference>
<accession>A0A8D9C9Q5</accession>
<protein>
    <submittedName>
        <fullName evidence="1">Uncharacterized protein</fullName>
    </submittedName>
</protein>
<dbReference type="EMBL" id="OU342829">
    <property type="protein sequence ID" value="CAG7581566.1"/>
    <property type="molecule type" value="Genomic_DNA"/>
</dbReference>
<proteinExistence type="predicted"/>
<name>A0A8D9C9Q5_9VIRU</name>
<gene>
    <name evidence="1" type="ORF">SLAVMIC_00905</name>
</gene>
<sequence length="106" mass="12248">MKNLKKVILVSLGIALLFVSNFITYRVTKNSEQEVQIEMVNEERSKYNQAIEGLNYTWGALNQSIDLNLYLMKNDTIDEDKVIQMKDIIFDRGDSAFIAIEDLINK</sequence>